<evidence type="ECO:0000313" key="1">
    <source>
        <dbReference type="EMBL" id="GAA4426890.1"/>
    </source>
</evidence>
<name>A0ABP8LEH6_9BACT</name>
<proteinExistence type="predicted"/>
<gene>
    <name evidence="1" type="ORF">GCM10023188_09420</name>
</gene>
<keyword evidence="2" id="KW-1185">Reference proteome</keyword>
<comment type="caution">
    <text evidence="1">The sequence shown here is derived from an EMBL/GenBank/DDBJ whole genome shotgun (WGS) entry which is preliminary data.</text>
</comment>
<protein>
    <submittedName>
        <fullName evidence="1">Uncharacterized protein</fullName>
    </submittedName>
</protein>
<sequence>MLLFSIQRHAWIEASWTHGYKVGERVKGHTKISSKTKGRTNIVRPFVLELKLMLIESQNLHQEVALFFEQHL</sequence>
<dbReference type="EMBL" id="BAABHC010000004">
    <property type="protein sequence ID" value="GAA4426890.1"/>
    <property type="molecule type" value="Genomic_DNA"/>
</dbReference>
<evidence type="ECO:0000313" key="2">
    <source>
        <dbReference type="Proteomes" id="UP001500552"/>
    </source>
</evidence>
<accession>A0ABP8LEH6</accession>
<organism evidence="1 2">
    <name type="scientific">Pontibacter saemangeumensis</name>
    <dbReference type="NCBI Taxonomy" id="1084525"/>
    <lineage>
        <taxon>Bacteria</taxon>
        <taxon>Pseudomonadati</taxon>
        <taxon>Bacteroidota</taxon>
        <taxon>Cytophagia</taxon>
        <taxon>Cytophagales</taxon>
        <taxon>Hymenobacteraceae</taxon>
        <taxon>Pontibacter</taxon>
    </lineage>
</organism>
<dbReference type="Proteomes" id="UP001500552">
    <property type="component" value="Unassembled WGS sequence"/>
</dbReference>
<reference evidence="2" key="1">
    <citation type="journal article" date="2019" name="Int. J. Syst. Evol. Microbiol.">
        <title>The Global Catalogue of Microorganisms (GCM) 10K type strain sequencing project: providing services to taxonomists for standard genome sequencing and annotation.</title>
        <authorList>
            <consortium name="The Broad Institute Genomics Platform"/>
            <consortium name="The Broad Institute Genome Sequencing Center for Infectious Disease"/>
            <person name="Wu L."/>
            <person name="Ma J."/>
        </authorList>
    </citation>
    <scope>NUCLEOTIDE SEQUENCE [LARGE SCALE GENOMIC DNA]</scope>
    <source>
        <strain evidence="2">JCM 17926</strain>
    </source>
</reference>